<dbReference type="InterPro" id="IPR005467">
    <property type="entry name" value="His_kinase_dom"/>
</dbReference>
<dbReference type="InterPro" id="IPR003594">
    <property type="entry name" value="HATPase_dom"/>
</dbReference>
<dbReference type="PANTHER" id="PTHR43065:SF42">
    <property type="entry name" value="TWO-COMPONENT SENSOR PPRA"/>
    <property type="match status" value="1"/>
</dbReference>
<evidence type="ECO:0000256" key="2">
    <source>
        <dbReference type="ARBA" id="ARBA00012438"/>
    </source>
</evidence>
<keyword evidence="7" id="KW-0067">ATP-binding</keyword>
<dbReference type="OrthoDB" id="1931120at2"/>
<dbReference type="InterPro" id="IPR013767">
    <property type="entry name" value="PAS_fold"/>
</dbReference>
<dbReference type="SUPFAM" id="SSF47384">
    <property type="entry name" value="Homodimeric domain of signal transducing histidine kinase"/>
    <property type="match status" value="1"/>
</dbReference>
<dbReference type="CDD" id="cd00130">
    <property type="entry name" value="PAS"/>
    <property type="match status" value="2"/>
</dbReference>
<dbReference type="EMBL" id="SNYM01000025">
    <property type="protein sequence ID" value="TDQ44202.1"/>
    <property type="molecule type" value="Genomic_DNA"/>
</dbReference>
<dbReference type="Pfam" id="PF13426">
    <property type="entry name" value="PAS_9"/>
    <property type="match status" value="1"/>
</dbReference>
<dbReference type="GO" id="GO:0005524">
    <property type="term" value="F:ATP binding"/>
    <property type="evidence" value="ECO:0007669"/>
    <property type="project" value="UniProtKB-KW"/>
</dbReference>
<evidence type="ECO:0000256" key="8">
    <source>
        <dbReference type="ARBA" id="ARBA00023012"/>
    </source>
</evidence>
<dbReference type="SUPFAM" id="SSF55874">
    <property type="entry name" value="ATPase domain of HSP90 chaperone/DNA topoisomerase II/histidine kinase"/>
    <property type="match status" value="1"/>
</dbReference>
<organism evidence="12 13">
    <name type="scientific">Permianibacter aggregans</name>
    <dbReference type="NCBI Taxonomy" id="1510150"/>
    <lineage>
        <taxon>Bacteria</taxon>
        <taxon>Pseudomonadati</taxon>
        <taxon>Pseudomonadota</taxon>
        <taxon>Gammaproteobacteria</taxon>
        <taxon>Pseudomonadales</taxon>
        <taxon>Pseudomonadaceae</taxon>
        <taxon>Permianibacter</taxon>
    </lineage>
</organism>
<dbReference type="SUPFAM" id="SSF55785">
    <property type="entry name" value="PYP-like sensor domain (PAS domain)"/>
    <property type="match status" value="2"/>
</dbReference>
<reference evidence="12 13" key="1">
    <citation type="submission" date="2019-03" db="EMBL/GenBank/DDBJ databases">
        <title>Genomic Encyclopedia of Type Strains, Phase IV (KMG-IV): sequencing the most valuable type-strain genomes for metagenomic binning, comparative biology and taxonomic classification.</title>
        <authorList>
            <person name="Goeker M."/>
        </authorList>
    </citation>
    <scope>NUCLEOTIDE SEQUENCE [LARGE SCALE GENOMIC DNA]</scope>
    <source>
        <strain evidence="12 13">DSM 103792</strain>
    </source>
</reference>
<dbReference type="PANTHER" id="PTHR43065">
    <property type="entry name" value="SENSOR HISTIDINE KINASE"/>
    <property type="match status" value="1"/>
</dbReference>
<dbReference type="InterPro" id="IPR004358">
    <property type="entry name" value="Sig_transdc_His_kin-like_C"/>
</dbReference>
<evidence type="ECO:0000259" key="11">
    <source>
        <dbReference type="PROSITE" id="PS50112"/>
    </source>
</evidence>
<dbReference type="Gene3D" id="3.30.565.10">
    <property type="entry name" value="Histidine kinase-like ATPase, C-terminal domain"/>
    <property type="match status" value="1"/>
</dbReference>
<keyword evidence="9" id="KW-1133">Transmembrane helix</keyword>
<dbReference type="SMART" id="SM00091">
    <property type="entry name" value="PAS"/>
    <property type="match status" value="2"/>
</dbReference>
<keyword evidence="6" id="KW-0418">Kinase</keyword>
<gene>
    <name evidence="12" type="ORF">EV696_12513</name>
</gene>
<dbReference type="Gene3D" id="3.30.450.20">
    <property type="entry name" value="PAS domain"/>
    <property type="match status" value="2"/>
</dbReference>
<evidence type="ECO:0000256" key="6">
    <source>
        <dbReference type="ARBA" id="ARBA00022777"/>
    </source>
</evidence>
<keyword evidence="8" id="KW-0902">Two-component regulatory system</keyword>
<evidence type="ECO:0000313" key="13">
    <source>
        <dbReference type="Proteomes" id="UP000295375"/>
    </source>
</evidence>
<evidence type="ECO:0000259" key="10">
    <source>
        <dbReference type="PROSITE" id="PS50109"/>
    </source>
</evidence>
<dbReference type="Pfam" id="PF00989">
    <property type="entry name" value="PAS"/>
    <property type="match status" value="1"/>
</dbReference>
<dbReference type="Pfam" id="PF02518">
    <property type="entry name" value="HATPase_c"/>
    <property type="match status" value="1"/>
</dbReference>
<evidence type="ECO:0000256" key="1">
    <source>
        <dbReference type="ARBA" id="ARBA00000085"/>
    </source>
</evidence>
<dbReference type="Gene3D" id="1.10.287.130">
    <property type="match status" value="1"/>
</dbReference>
<dbReference type="CDD" id="cd00082">
    <property type="entry name" value="HisKA"/>
    <property type="match status" value="1"/>
</dbReference>
<evidence type="ECO:0000256" key="4">
    <source>
        <dbReference type="ARBA" id="ARBA00022679"/>
    </source>
</evidence>
<protein>
    <recommendedName>
        <fullName evidence="2">histidine kinase</fullName>
        <ecNumber evidence="2">2.7.13.3</ecNumber>
    </recommendedName>
</protein>
<accession>A0A4R6UDN5</accession>
<evidence type="ECO:0000256" key="7">
    <source>
        <dbReference type="ARBA" id="ARBA00022840"/>
    </source>
</evidence>
<dbReference type="InterPro" id="IPR003661">
    <property type="entry name" value="HisK_dim/P_dom"/>
</dbReference>
<feature type="domain" description="PAS" evidence="11">
    <location>
        <begin position="81"/>
        <end position="128"/>
    </location>
</feature>
<proteinExistence type="predicted"/>
<evidence type="ECO:0000256" key="5">
    <source>
        <dbReference type="ARBA" id="ARBA00022741"/>
    </source>
</evidence>
<dbReference type="Pfam" id="PF00512">
    <property type="entry name" value="HisKA"/>
    <property type="match status" value="1"/>
</dbReference>
<dbReference type="PROSITE" id="PS50112">
    <property type="entry name" value="PAS"/>
    <property type="match status" value="2"/>
</dbReference>
<feature type="transmembrane region" description="Helical" evidence="9">
    <location>
        <begin position="48"/>
        <end position="69"/>
    </location>
</feature>
<feature type="transmembrane region" description="Helical" evidence="9">
    <location>
        <begin position="12"/>
        <end position="28"/>
    </location>
</feature>
<comment type="caution">
    <text evidence="12">The sequence shown here is derived from an EMBL/GenBank/DDBJ whole genome shotgun (WGS) entry which is preliminary data.</text>
</comment>
<dbReference type="EC" id="2.7.13.3" evidence="2"/>
<dbReference type="Proteomes" id="UP000295375">
    <property type="component" value="Unassembled WGS sequence"/>
</dbReference>
<dbReference type="InterPro" id="IPR036890">
    <property type="entry name" value="HATPase_C_sf"/>
</dbReference>
<dbReference type="InterPro" id="IPR000014">
    <property type="entry name" value="PAS"/>
</dbReference>
<dbReference type="GO" id="GO:0006355">
    <property type="term" value="P:regulation of DNA-templated transcription"/>
    <property type="evidence" value="ECO:0007669"/>
    <property type="project" value="InterPro"/>
</dbReference>
<dbReference type="PRINTS" id="PR00344">
    <property type="entry name" value="BCTRLSENSOR"/>
</dbReference>
<name>A0A4R6UDN5_9GAMM</name>
<comment type="catalytic activity">
    <reaction evidence="1">
        <text>ATP + protein L-histidine = ADP + protein N-phospho-L-histidine.</text>
        <dbReference type="EC" id="2.7.13.3"/>
    </reaction>
</comment>
<keyword evidence="9" id="KW-0472">Membrane</keyword>
<dbReference type="InterPro" id="IPR035965">
    <property type="entry name" value="PAS-like_dom_sf"/>
</dbReference>
<dbReference type="RefSeq" id="WP_133593270.1">
    <property type="nucleotide sequence ID" value="NZ_CP037953.1"/>
</dbReference>
<dbReference type="GO" id="GO:0000155">
    <property type="term" value="F:phosphorelay sensor kinase activity"/>
    <property type="evidence" value="ECO:0007669"/>
    <property type="project" value="InterPro"/>
</dbReference>
<keyword evidence="13" id="KW-1185">Reference proteome</keyword>
<keyword evidence="3" id="KW-0597">Phosphoprotein</keyword>
<dbReference type="InterPro" id="IPR036097">
    <property type="entry name" value="HisK_dim/P_sf"/>
</dbReference>
<dbReference type="AlphaFoldDB" id="A0A4R6UDN5"/>
<dbReference type="SMART" id="SM00387">
    <property type="entry name" value="HATPase_c"/>
    <property type="match status" value="1"/>
</dbReference>
<evidence type="ECO:0000256" key="9">
    <source>
        <dbReference type="SAM" id="Phobius"/>
    </source>
</evidence>
<keyword evidence="9" id="KW-0812">Transmembrane</keyword>
<feature type="domain" description="Histidine kinase" evidence="10">
    <location>
        <begin position="376"/>
        <end position="620"/>
    </location>
</feature>
<evidence type="ECO:0000256" key="3">
    <source>
        <dbReference type="ARBA" id="ARBA00022553"/>
    </source>
</evidence>
<evidence type="ECO:0000313" key="12">
    <source>
        <dbReference type="EMBL" id="TDQ44202.1"/>
    </source>
</evidence>
<keyword evidence="5" id="KW-0547">Nucleotide-binding</keyword>
<sequence>MANKSKPLSQPWRTLTILLVVIGVLALLDEVLIALDVISHPRDLFGGWYQWSAFGTVIFVSMLVGYAIYRARSSKKMLENLERNFLAFMEGAADMLLISAMDGRIIDANRRACELLGYSREELLSHTLWDIDIECYLRQHPHTRFYLERGRTISYESWYRTRSGHRFPIESRVRKAYWHDQPCLIEIVRDISVRRQAEDALQESKAAVERARNLLETRMLERTEELQKRVHERNLAERHAREMSSLLSDIINYMPSIIITIDPQRRVTHWNQQAVELTGISALQAEGKSLKSLLPYFDHHIDSMTEATKFGQERFATRIQAKIHDRPYLFDVVIYPLKVKGRGVVIRVDDITEKVRMEQLLMQSEKMLSLGGLAAGMAHEINNPLGAIIQSTQNIERRLSEKWPRNHDIARQHELDLAVMRRYLEQQRIPEFLAGIRDAGERAAAIVTDMLSFARPGSGDLVNVDIPQAMDSAIRLAATDYNQKRHFDFRQIRIERDYAVDLSPVRAQRNQLEQVFLNLLTNAAQAMSEVNQADPWIRIRIFRRDHLMVTEVVDNGPGMEEQVRKRVFEPFFTTKEEGKGTGLGLSVSYFIITDQLKGSFEVESEPGKGTLFRINLPAITLPHETPKPPQIELPL</sequence>
<keyword evidence="4" id="KW-0808">Transferase</keyword>
<dbReference type="SMART" id="SM00388">
    <property type="entry name" value="HisKA"/>
    <property type="match status" value="1"/>
</dbReference>
<dbReference type="NCBIfam" id="TIGR00229">
    <property type="entry name" value="sensory_box"/>
    <property type="match status" value="2"/>
</dbReference>
<dbReference type="PROSITE" id="PS50109">
    <property type="entry name" value="HIS_KIN"/>
    <property type="match status" value="1"/>
</dbReference>
<feature type="domain" description="PAS" evidence="11">
    <location>
        <begin position="243"/>
        <end position="297"/>
    </location>
</feature>